<dbReference type="Proteomes" id="UP000293568">
    <property type="component" value="Chromosome"/>
</dbReference>
<dbReference type="RefSeq" id="WP_129441293.1">
    <property type="nucleotide sequence ID" value="NZ_CP035492.1"/>
</dbReference>
<gene>
    <name evidence="3" type="ORF">ET464_12300</name>
</gene>
<keyword evidence="2" id="KW-1133">Transmembrane helix</keyword>
<dbReference type="KEGG" id="pprt:ET464_12300"/>
<sequence length="141" mass="15891">MSEISLERSGLPTQSPRRKKNNRAFLLFVAIWAFLIGAGISGAVIYSNHMKQQLAQELEQQTASQIAGLQADYEQRIAKMDTDYKSQLADLQTKVDALNELLNFTKDNADTKTDNSNKLYTQLSEVKKQLDALQKNLDVLK</sequence>
<accession>A0A4P6EVK1</accession>
<evidence type="ECO:0000256" key="2">
    <source>
        <dbReference type="SAM" id="Phobius"/>
    </source>
</evidence>
<reference evidence="3 4" key="1">
    <citation type="submission" date="2019-01" db="EMBL/GenBank/DDBJ databases">
        <title>Genome sequencing of strain FW100M-2.</title>
        <authorList>
            <person name="Heo J."/>
            <person name="Kim S.-J."/>
            <person name="Kim J.-S."/>
            <person name="Hong S.-B."/>
            <person name="Kwon S.-W."/>
        </authorList>
    </citation>
    <scope>NUCLEOTIDE SEQUENCE [LARGE SCALE GENOMIC DNA]</scope>
    <source>
        <strain evidence="3 4">FW100M-2</strain>
    </source>
</reference>
<keyword evidence="2" id="KW-0812">Transmembrane</keyword>
<keyword evidence="1" id="KW-0175">Coiled coil</keyword>
<evidence type="ECO:0000313" key="4">
    <source>
        <dbReference type="Proteomes" id="UP000293568"/>
    </source>
</evidence>
<evidence type="ECO:0000256" key="1">
    <source>
        <dbReference type="SAM" id="Coils"/>
    </source>
</evidence>
<name>A0A4P6EVK1_9BACL</name>
<protein>
    <submittedName>
        <fullName evidence="3">Uncharacterized protein</fullName>
    </submittedName>
</protein>
<dbReference type="OrthoDB" id="2660861at2"/>
<keyword evidence="4" id="KW-1185">Reference proteome</keyword>
<dbReference type="EMBL" id="CP035492">
    <property type="protein sequence ID" value="QAY67062.1"/>
    <property type="molecule type" value="Genomic_DNA"/>
</dbReference>
<organism evidence="3 4">
    <name type="scientific">Paenibacillus protaetiae</name>
    <dbReference type="NCBI Taxonomy" id="2509456"/>
    <lineage>
        <taxon>Bacteria</taxon>
        <taxon>Bacillati</taxon>
        <taxon>Bacillota</taxon>
        <taxon>Bacilli</taxon>
        <taxon>Bacillales</taxon>
        <taxon>Paenibacillaceae</taxon>
        <taxon>Paenibacillus</taxon>
    </lineage>
</organism>
<keyword evidence="2" id="KW-0472">Membrane</keyword>
<feature type="coiled-coil region" evidence="1">
    <location>
        <begin position="88"/>
        <end position="136"/>
    </location>
</feature>
<feature type="transmembrane region" description="Helical" evidence="2">
    <location>
        <begin position="24"/>
        <end position="46"/>
    </location>
</feature>
<evidence type="ECO:0000313" key="3">
    <source>
        <dbReference type="EMBL" id="QAY67062.1"/>
    </source>
</evidence>
<dbReference type="AlphaFoldDB" id="A0A4P6EVK1"/>
<proteinExistence type="predicted"/>